<name>K9VVR0_9CYAN</name>
<proteinExistence type="predicted"/>
<protein>
    <submittedName>
        <fullName evidence="2">Uncharacterized protein</fullName>
    </submittedName>
</protein>
<feature type="transmembrane region" description="Helical" evidence="1">
    <location>
        <begin position="35"/>
        <end position="52"/>
    </location>
</feature>
<dbReference type="Proteomes" id="UP000010472">
    <property type="component" value="Chromosome"/>
</dbReference>
<reference evidence="2 3" key="1">
    <citation type="submission" date="2012-06" db="EMBL/GenBank/DDBJ databases">
        <title>Finished chromosome of genome of Crinalium epipsammum PCC 9333.</title>
        <authorList>
            <consortium name="US DOE Joint Genome Institute"/>
            <person name="Gugger M."/>
            <person name="Coursin T."/>
            <person name="Rippka R."/>
            <person name="Tandeau De Marsac N."/>
            <person name="Huntemann M."/>
            <person name="Wei C.-L."/>
            <person name="Han J."/>
            <person name="Detter J.C."/>
            <person name="Han C."/>
            <person name="Tapia R."/>
            <person name="Davenport K."/>
            <person name="Daligault H."/>
            <person name="Erkkila T."/>
            <person name="Gu W."/>
            <person name="Munk A.C.C."/>
            <person name="Teshima H."/>
            <person name="Xu Y."/>
            <person name="Chain P."/>
            <person name="Chen A."/>
            <person name="Krypides N."/>
            <person name="Mavromatis K."/>
            <person name="Markowitz V."/>
            <person name="Szeto E."/>
            <person name="Ivanova N."/>
            <person name="Mikhailova N."/>
            <person name="Ovchinnikova G."/>
            <person name="Pagani I."/>
            <person name="Pati A."/>
            <person name="Goodwin L."/>
            <person name="Peters L."/>
            <person name="Pitluck S."/>
            <person name="Woyke T."/>
            <person name="Kerfeld C."/>
        </authorList>
    </citation>
    <scope>NUCLEOTIDE SEQUENCE [LARGE SCALE GENOMIC DNA]</scope>
    <source>
        <strain evidence="2 3">PCC 9333</strain>
    </source>
</reference>
<keyword evidence="3" id="KW-1185">Reference proteome</keyword>
<feature type="transmembrane region" description="Helical" evidence="1">
    <location>
        <begin position="58"/>
        <end position="88"/>
    </location>
</feature>
<dbReference type="HOGENOM" id="CLU_2435856_0_0_3"/>
<accession>K9VVR0</accession>
<sequence>MLRSLPSKLFSKILDFLGSKQFGDILEFIIKACRYILSFSFAVLGLIALFFGEPLLGIRTIVVAILFCPLVKISNFWQFFFGGIIVAFML</sequence>
<evidence type="ECO:0000256" key="1">
    <source>
        <dbReference type="SAM" id="Phobius"/>
    </source>
</evidence>
<dbReference type="RefSeq" id="WP_015201696.1">
    <property type="nucleotide sequence ID" value="NC_019753.1"/>
</dbReference>
<dbReference type="EMBL" id="CP003620">
    <property type="protein sequence ID" value="AFZ11562.1"/>
    <property type="molecule type" value="Genomic_DNA"/>
</dbReference>
<keyword evidence="1" id="KW-0472">Membrane</keyword>
<gene>
    <name evidence="2" type="ORF">Cri9333_0619</name>
</gene>
<evidence type="ECO:0000313" key="3">
    <source>
        <dbReference type="Proteomes" id="UP000010472"/>
    </source>
</evidence>
<keyword evidence="1" id="KW-0812">Transmembrane</keyword>
<dbReference type="KEGG" id="cep:Cri9333_0619"/>
<organism evidence="2 3">
    <name type="scientific">Crinalium epipsammum PCC 9333</name>
    <dbReference type="NCBI Taxonomy" id="1173022"/>
    <lineage>
        <taxon>Bacteria</taxon>
        <taxon>Bacillati</taxon>
        <taxon>Cyanobacteriota</taxon>
        <taxon>Cyanophyceae</taxon>
        <taxon>Gomontiellales</taxon>
        <taxon>Gomontiellaceae</taxon>
        <taxon>Crinalium</taxon>
    </lineage>
</organism>
<evidence type="ECO:0000313" key="2">
    <source>
        <dbReference type="EMBL" id="AFZ11562.1"/>
    </source>
</evidence>
<dbReference type="AlphaFoldDB" id="K9VVR0"/>
<keyword evidence="1" id="KW-1133">Transmembrane helix</keyword>